<dbReference type="AlphaFoldDB" id="A0A2M8P7P3"/>
<comment type="caution">
    <text evidence="1">The sequence shown here is derived from an EMBL/GenBank/DDBJ whole genome shotgun (WGS) entry which is preliminary data.</text>
</comment>
<dbReference type="Proteomes" id="UP000229681">
    <property type="component" value="Unassembled WGS sequence"/>
</dbReference>
<accession>A0A2M8P7P3</accession>
<protein>
    <submittedName>
        <fullName evidence="1">Uncharacterized protein</fullName>
    </submittedName>
</protein>
<sequence length="111" mass="12399">RDADAWQTTQETAWSLMALVDWMQYTGELQPSYTFGATLNGTPLVAGERADASNVRESLTLRVQVADLLRDQLNRLSIERTDGNGILYYTARLRLNLPADQVKAVDRGISL</sequence>
<name>A0A2M8P7P3_9CHLR</name>
<proteinExistence type="predicted"/>
<feature type="non-terminal residue" evidence="1">
    <location>
        <position position="111"/>
    </location>
</feature>
<feature type="non-terminal residue" evidence="1">
    <location>
        <position position="1"/>
    </location>
</feature>
<evidence type="ECO:0000313" key="2">
    <source>
        <dbReference type="Proteomes" id="UP000229681"/>
    </source>
</evidence>
<organism evidence="1 2">
    <name type="scientific">Candidatus Thermofonsia Clade 1 bacterium</name>
    <dbReference type="NCBI Taxonomy" id="2364210"/>
    <lineage>
        <taxon>Bacteria</taxon>
        <taxon>Bacillati</taxon>
        <taxon>Chloroflexota</taxon>
        <taxon>Candidatus Thermofontia</taxon>
        <taxon>Candidatus Thermofonsia Clade 1</taxon>
    </lineage>
</organism>
<reference evidence="1 2" key="1">
    <citation type="submission" date="2017-11" db="EMBL/GenBank/DDBJ databases">
        <title>Evolution of Phototrophy in the Chloroflexi Phylum Driven by Horizontal Gene Transfer.</title>
        <authorList>
            <person name="Ward L.M."/>
            <person name="Hemp J."/>
            <person name="Shih P.M."/>
            <person name="Mcglynn S.E."/>
            <person name="Fischer W."/>
        </authorList>
    </citation>
    <scope>NUCLEOTIDE SEQUENCE [LARGE SCALE GENOMIC DNA]</scope>
    <source>
        <strain evidence="1">JP3_13</strain>
    </source>
</reference>
<dbReference type="EMBL" id="PGTM01000866">
    <property type="protein sequence ID" value="PJF33577.1"/>
    <property type="molecule type" value="Genomic_DNA"/>
</dbReference>
<evidence type="ECO:0000313" key="1">
    <source>
        <dbReference type="EMBL" id="PJF33577.1"/>
    </source>
</evidence>
<gene>
    <name evidence="1" type="ORF">CUN49_18260</name>
</gene>